<feature type="region of interest" description="Disordered" evidence="2">
    <location>
        <begin position="1099"/>
        <end position="1132"/>
    </location>
</feature>
<proteinExistence type="predicted"/>
<feature type="coiled-coil region" evidence="1">
    <location>
        <begin position="110"/>
        <end position="151"/>
    </location>
</feature>
<evidence type="ECO:0000313" key="3">
    <source>
        <dbReference type="EMBL" id="KAJ7197543.1"/>
    </source>
</evidence>
<feature type="region of interest" description="Disordered" evidence="2">
    <location>
        <begin position="267"/>
        <end position="286"/>
    </location>
</feature>
<accession>A0AAD6UYM5</accession>
<dbReference type="EMBL" id="JARJCW010000077">
    <property type="protein sequence ID" value="KAJ7197543.1"/>
    <property type="molecule type" value="Genomic_DNA"/>
</dbReference>
<protein>
    <submittedName>
        <fullName evidence="3">Uncharacterized protein</fullName>
    </submittedName>
</protein>
<keyword evidence="4" id="KW-1185">Reference proteome</keyword>
<comment type="caution">
    <text evidence="3">The sequence shown here is derived from an EMBL/GenBank/DDBJ whole genome shotgun (WGS) entry which is preliminary data.</text>
</comment>
<evidence type="ECO:0000256" key="1">
    <source>
        <dbReference type="SAM" id="Coils"/>
    </source>
</evidence>
<evidence type="ECO:0000256" key="2">
    <source>
        <dbReference type="SAM" id="MobiDB-lite"/>
    </source>
</evidence>
<dbReference type="Proteomes" id="UP001219525">
    <property type="component" value="Unassembled WGS sequence"/>
</dbReference>
<organism evidence="3 4">
    <name type="scientific">Mycena pura</name>
    <dbReference type="NCBI Taxonomy" id="153505"/>
    <lineage>
        <taxon>Eukaryota</taxon>
        <taxon>Fungi</taxon>
        <taxon>Dikarya</taxon>
        <taxon>Basidiomycota</taxon>
        <taxon>Agaricomycotina</taxon>
        <taxon>Agaricomycetes</taxon>
        <taxon>Agaricomycetidae</taxon>
        <taxon>Agaricales</taxon>
        <taxon>Marasmiineae</taxon>
        <taxon>Mycenaceae</taxon>
        <taxon>Mycena</taxon>
    </lineage>
</organism>
<name>A0AAD6UYM5_9AGAR</name>
<keyword evidence="1" id="KW-0175">Coiled coil</keyword>
<gene>
    <name evidence="3" type="ORF">GGX14DRAFT_667713</name>
</gene>
<feature type="region of interest" description="Disordered" evidence="2">
    <location>
        <begin position="505"/>
        <end position="533"/>
    </location>
</feature>
<reference evidence="3" key="1">
    <citation type="submission" date="2023-03" db="EMBL/GenBank/DDBJ databases">
        <title>Massive genome expansion in bonnet fungi (Mycena s.s.) driven by repeated elements and novel gene families across ecological guilds.</title>
        <authorList>
            <consortium name="Lawrence Berkeley National Laboratory"/>
            <person name="Harder C.B."/>
            <person name="Miyauchi S."/>
            <person name="Viragh M."/>
            <person name="Kuo A."/>
            <person name="Thoen E."/>
            <person name="Andreopoulos B."/>
            <person name="Lu D."/>
            <person name="Skrede I."/>
            <person name="Drula E."/>
            <person name="Henrissat B."/>
            <person name="Morin E."/>
            <person name="Kohler A."/>
            <person name="Barry K."/>
            <person name="LaButti K."/>
            <person name="Morin E."/>
            <person name="Salamov A."/>
            <person name="Lipzen A."/>
            <person name="Mereny Z."/>
            <person name="Hegedus B."/>
            <person name="Baldrian P."/>
            <person name="Stursova M."/>
            <person name="Weitz H."/>
            <person name="Taylor A."/>
            <person name="Grigoriev I.V."/>
            <person name="Nagy L.G."/>
            <person name="Martin F."/>
            <person name="Kauserud H."/>
        </authorList>
    </citation>
    <scope>NUCLEOTIDE SEQUENCE</scope>
    <source>
        <strain evidence="3">9144</strain>
    </source>
</reference>
<sequence length="1409" mass="155019">MPTGTDRSKTAKQEPCIRDACQFLARQARNGVKPNTTQAARDFNVPFGTLYGRWTNHSKSMADSAVSQQFISPSKEKGHVDESQPAAGLSAGWWDAPVTRKQDINLMVRIDEAQDERKRLMDQIGLLEDALQSTEADLQRAKAKLRTARRSLMSCTRSFDLLLPTWSQLQLPTGAFMRLLDRVFPSGYNSFPMTSDDVLDQFLRLTEDSSYDLDSFSFDNTLWQSSDSDPIFGSGIDAYLHPDSNSQSNTAVSTHSEFSAPGFAHSAYPTETSLPQRPPPPESSLPPALDYDLPVFRYKSTVHNLLSRTGNKRDNWARVGALSARVSPCARCPPRSCGPWPRAVRHVRARDVRALSAARVRPGRTLSVPGPPRPGCARSWAPCQLVPPACQLVPLACQLVPPACQLVPPALPQYASVTPPPRTVTVRGRAVCACVCSPCPPRSWAPWPHPVRRVCAHPVRALSPPRPVRCTLSAVPYPPRAWGPWPRTVRALSAACMRPGRAVRPGRARSAAPWPHHSSTAHRDRAPPAPPTRALRSPPRACCACWSCTDAGGCSDRSSTTRLTARLRCPLLHRPPVGLCVCVRVDESRGRARMRQVLVVRVRGWTSGAGCWCACCAFAALLLPFLALVPLELSHHVCAPPASPLRALTVRFPTPPATSPVHRPTCRAVRVRPTVRLAPPAARCLPRQWTSTAVCRECARVGVEAHGVRRSGGAGALGCARAKIVVGVRAFGLCYDHVLRAVPHLALLNTNTPPQNEEPRQRPFSGISDDLVEQVKALLRRSRLRHELEDAGSDALHSFFTSCFQPPCRAYISAVRVCYPRAFTPEPHADFDQPLHKSDFCSRPSPLAPRASPLARVTIASSEHPATPRMRTHYTPQTLRASASPRLCCDTHGQLPATLLDARRVALRPVRLNNQSIFLRVRAPVECPASLVHTHTASCYNCPPPLVLRPRVLWRLSHRHLQALLPAGHVPPMYTYVLLRGTRIRFFCATRALVPTPIHPSRGHRLRVQPNEPHELAPSGGGSRSASVAPNETDIWDRCALETKRRIARHSRTRRKLVFLPLCALTAVINIPSAPKLGRSRSWCMRTCAGVNCVANSPPSDSSSRALRTSRTHAARRTQGYSPHGRATGKAATENGRALTLLRVCTPHYNSITPAPRQIDDRCLLALLLHPVPLCFAQRLWGTGAGLVDEAPRWIAGDQDESRKERGVLHAPEDMCLRPPHGRRPCPRTNCRSACGARPRTHRRSCTYLRSSAGASVLVLASTSRPAPYHPPVPVYAGASIHWRQHAHQHWRIGDAGAAQACGWEAHGARRRSARRTQVVGKRGRHKCREAQHGTSTAPIMADCTCGRAVAHTVGRWASVGREGTLRSDWSRTGSRLLSGESMEDSSMLVEHMHVADDLFQLARRTHRE</sequence>
<feature type="region of interest" description="Disordered" evidence="2">
    <location>
        <begin position="1000"/>
        <end position="1029"/>
    </location>
</feature>
<evidence type="ECO:0000313" key="4">
    <source>
        <dbReference type="Proteomes" id="UP001219525"/>
    </source>
</evidence>